<reference evidence="5" key="1">
    <citation type="submission" date="2020-11" db="EMBL/GenBank/DDBJ databases">
        <authorList>
            <person name="Tran Van P."/>
        </authorList>
    </citation>
    <scope>NUCLEOTIDE SEQUENCE</scope>
</reference>
<evidence type="ECO:0000256" key="1">
    <source>
        <dbReference type="ARBA" id="ARBA00004613"/>
    </source>
</evidence>
<dbReference type="OrthoDB" id="6505174at2759"/>
<dbReference type="Gene3D" id="1.10.640.10">
    <property type="entry name" value="Haem peroxidase domain superfamily, animal type"/>
    <property type="match status" value="2"/>
</dbReference>
<dbReference type="SUPFAM" id="SSF48113">
    <property type="entry name" value="Heme-dependent peroxidases"/>
    <property type="match status" value="2"/>
</dbReference>
<sequence>MVCTGMRFTERTHRQAQYEPPGIEEADVGVRVQIKGADVDCVVPMVCTVMRFTERTHKQAQYKPPGIKEADVGVRIKGADVDCVDPQWETLQSGNTIKPGAPGSPHQRFHRPTSTAVDESLLALRSIEASRSLQKEFDLSTRQAGLGLSKFEAAGQLTVVCPKRPQCVTPRRGGFRTIDGSCNNPLDTIFGRSNTQAQRILPAAYDDGRCLVDIPESDILGDITESDILGGISESDILGDITESDILGGISESDILGDITESDILGGISESDILGIFAPRTRSSAGRTLPSARAVSAEVFKSDERVAEDQKTTAGFVQWGQFVDHDLTLGAIFTLDAEGTGHQCCTEDGRAIRNAEFPCFPIEIATDDPFYSPFRQRCMNFVRGRPAPRLDCKLGYAEQINQLTAWLDASMVYGSDDTEAAALRAFRGGQMRIQGRGQKSLLPLNPREDEVFRAGDGRVNEWIGLTAMHTIFVREHNRLAAELEQLNRDWDDERIYQETRKIVGAIVQHITYNEFLPLSLGYRYLRNFGLLPLRSGFKRNYDPKIKPQITNEFATAAFRYGHTKMPGTWKLFFSESGRPREIQVSPFLENPQIIFQNQAVDALMRAFSRVPAAGTDGAFTTEVRQVTQAHL</sequence>
<evidence type="ECO:0000313" key="5">
    <source>
        <dbReference type="EMBL" id="CAD7229492.1"/>
    </source>
</evidence>
<gene>
    <name evidence="5" type="ORF">CTOB1V02_LOCUS7361</name>
</gene>
<evidence type="ECO:0000256" key="3">
    <source>
        <dbReference type="ARBA" id="ARBA00022559"/>
    </source>
</evidence>
<accession>A0A7R8WD65</accession>
<comment type="subcellular location">
    <subcellularLocation>
        <location evidence="1">Secreted</location>
    </subcellularLocation>
</comment>
<keyword evidence="4" id="KW-0325">Glycoprotein</keyword>
<keyword evidence="2" id="KW-0964">Secreted</keyword>
<dbReference type="InterPro" id="IPR019791">
    <property type="entry name" value="Haem_peroxidase_animal"/>
</dbReference>
<dbReference type="GO" id="GO:0005576">
    <property type="term" value="C:extracellular region"/>
    <property type="evidence" value="ECO:0007669"/>
    <property type="project" value="UniProtKB-SubCell"/>
</dbReference>
<proteinExistence type="predicted"/>
<keyword evidence="3" id="KW-0575">Peroxidase</keyword>
<dbReference type="PROSITE" id="PS50292">
    <property type="entry name" value="PEROXIDASE_3"/>
    <property type="match status" value="1"/>
</dbReference>
<dbReference type="GO" id="GO:0004601">
    <property type="term" value="F:peroxidase activity"/>
    <property type="evidence" value="ECO:0007669"/>
    <property type="project" value="UniProtKB-KW"/>
</dbReference>
<dbReference type="GO" id="GO:0006979">
    <property type="term" value="P:response to oxidative stress"/>
    <property type="evidence" value="ECO:0007669"/>
    <property type="project" value="InterPro"/>
</dbReference>
<dbReference type="PANTHER" id="PTHR11475">
    <property type="entry name" value="OXIDASE/PEROXIDASE"/>
    <property type="match status" value="1"/>
</dbReference>
<name>A0A7R8WD65_9CRUS</name>
<keyword evidence="3" id="KW-0560">Oxidoreductase</keyword>
<dbReference type="InterPro" id="IPR010255">
    <property type="entry name" value="Haem_peroxidase_sf"/>
</dbReference>
<evidence type="ECO:0000256" key="2">
    <source>
        <dbReference type="ARBA" id="ARBA00022525"/>
    </source>
</evidence>
<dbReference type="PANTHER" id="PTHR11475:SF4">
    <property type="entry name" value="CHORION PEROXIDASE"/>
    <property type="match status" value="1"/>
</dbReference>
<dbReference type="AlphaFoldDB" id="A0A7R8WD65"/>
<organism evidence="5">
    <name type="scientific">Cyprideis torosa</name>
    <dbReference type="NCBI Taxonomy" id="163714"/>
    <lineage>
        <taxon>Eukaryota</taxon>
        <taxon>Metazoa</taxon>
        <taxon>Ecdysozoa</taxon>
        <taxon>Arthropoda</taxon>
        <taxon>Crustacea</taxon>
        <taxon>Oligostraca</taxon>
        <taxon>Ostracoda</taxon>
        <taxon>Podocopa</taxon>
        <taxon>Podocopida</taxon>
        <taxon>Cytherocopina</taxon>
        <taxon>Cytheroidea</taxon>
        <taxon>Cytherideidae</taxon>
        <taxon>Cyprideis</taxon>
    </lineage>
</organism>
<dbReference type="InterPro" id="IPR037120">
    <property type="entry name" value="Haem_peroxidase_sf_animal"/>
</dbReference>
<evidence type="ECO:0000256" key="4">
    <source>
        <dbReference type="ARBA" id="ARBA00023180"/>
    </source>
</evidence>
<dbReference type="Pfam" id="PF03098">
    <property type="entry name" value="An_peroxidase"/>
    <property type="match status" value="2"/>
</dbReference>
<dbReference type="EMBL" id="OB662094">
    <property type="protein sequence ID" value="CAD7229492.1"/>
    <property type="molecule type" value="Genomic_DNA"/>
</dbReference>
<dbReference type="GO" id="GO:0020037">
    <property type="term" value="F:heme binding"/>
    <property type="evidence" value="ECO:0007669"/>
    <property type="project" value="InterPro"/>
</dbReference>
<protein>
    <submittedName>
        <fullName evidence="5">Uncharacterized protein</fullName>
    </submittedName>
</protein>